<evidence type="ECO:0000313" key="9">
    <source>
        <dbReference type="EMBL" id="TPG35895.1"/>
    </source>
</evidence>
<evidence type="ECO:0000256" key="4">
    <source>
        <dbReference type="ARBA" id="ARBA00022989"/>
    </source>
</evidence>
<reference evidence="9 10" key="1">
    <citation type="journal article" date="2019" name="Environ. Microbiol.">
        <title>Species interactions and distinct microbial communities in high Arctic permafrost affected cryosols are associated with the CH4 and CO2 gas fluxes.</title>
        <authorList>
            <person name="Altshuler I."/>
            <person name="Hamel J."/>
            <person name="Turney S."/>
            <person name="Magnuson E."/>
            <person name="Levesque R."/>
            <person name="Greer C."/>
            <person name="Whyte L.G."/>
        </authorList>
    </citation>
    <scope>NUCLEOTIDE SEQUENCE [LARGE SCALE GENOMIC DNA]</scope>
    <source>
        <strain evidence="9 10">S5.20</strain>
    </source>
</reference>
<proteinExistence type="predicted"/>
<dbReference type="AlphaFoldDB" id="A0A502EDU2"/>
<evidence type="ECO:0000256" key="2">
    <source>
        <dbReference type="ARBA" id="ARBA00022475"/>
    </source>
</evidence>
<feature type="transmembrane region" description="Helical" evidence="7">
    <location>
        <begin position="133"/>
        <end position="154"/>
    </location>
</feature>
<dbReference type="InterPro" id="IPR051791">
    <property type="entry name" value="Pra-immunoreactive"/>
</dbReference>
<dbReference type="PANTHER" id="PTHR36115:SF6">
    <property type="entry name" value="PROLINE-RICH ANTIGEN HOMOLOG"/>
    <property type="match status" value="1"/>
</dbReference>
<dbReference type="Pfam" id="PF06271">
    <property type="entry name" value="RDD"/>
    <property type="match status" value="1"/>
</dbReference>
<evidence type="ECO:0000256" key="6">
    <source>
        <dbReference type="SAM" id="MobiDB-lite"/>
    </source>
</evidence>
<evidence type="ECO:0000256" key="3">
    <source>
        <dbReference type="ARBA" id="ARBA00022692"/>
    </source>
</evidence>
<feature type="compositionally biased region" description="Pro residues" evidence="6">
    <location>
        <begin position="1"/>
        <end position="54"/>
    </location>
</feature>
<comment type="caution">
    <text evidence="9">The sequence shown here is derived from an EMBL/GenBank/DDBJ whole genome shotgun (WGS) entry which is preliminary data.</text>
</comment>
<accession>A0A502EDU2</accession>
<evidence type="ECO:0000259" key="8">
    <source>
        <dbReference type="Pfam" id="PF06271"/>
    </source>
</evidence>
<dbReference type="PANTHER" id="PTHR36115">
    <property type="entry name" value="PROLINE-RICH ANTIGEN HOMOLOG-RELATED"/>
    <property type="match status" value="1"/>
</dbReference>
<keyword evidence="2" id="KW-1003">Cell membrane</keyword>
<gene>
    <name evidence="9" type="ORF">EAH80_07640</name>
</gene>
<sequence>MTNPPPAAGDGYPPPEGGGYQSPPPPPGGGYPPPPPAGGGYAPPPPGGGYPPPQQVGFGSAPGGAYGAGPEQYTPWLTRVLAWLIDWIPIAILSAIGAIVLVTMQKVETVCITDDSEYQLGDFCATGNNGPSGLAWILFAVLELLALAFVVWNLGLRQGRTGSSIGKRIMKFKVVGEDTLQPIGFGKSVLREFVYLVAYGLAGIVWLIAVLFPLWDPKRQTLVDKLIRTVAVPL</sequence>
<dbReference type="GO" id="GO:0005886">
    <property type="term" value="C:plasma membrane"/>
    <property type="evidence" value="ECO:0007669"/>
    <property type="project" value="UniProtKB-SubCell"/>
</dbReference>
<dbReference type="Proteomes" id="UP000320095">
    <property type="component" value="Unassembled WGS sequence"/>
</dbReference>
<dbReference type="EMBL" id="RCZG01000002">
    <property type="protein sequence ID" value="TPG35895.1"/>
    <property type="molecule type" value="Genomic_DNA"/>
</dbReference>
<comment type="subcellular location">
    <subcellularLocation>
        <location evidence="1">Cell membrane</location>
        <topology evidence="1">Multi-pass membrane protein</topology>
    </subcellularLocation>
</comment>
<feature type="domain" description="RDD" evidence="8">
    <location>
        <begin position="73"/>
        <end position="227"/>
    </location>
</feature>
<evidence type="ECO:0000256" key="1">
    <source>
        <dbReference type="ARBA" id="ARBA00004651"/>
    </source>
</evidence>
<name>A0A502EDU2_9MYCO</name>
<feature type="transmembrane region" description="Helical" evidence="7">
    <location>
        <begin position="193"/>
        <end position="215"/>
    </location>
</feature>
<keyword evidence="3 7" id="KW-0812">Transmembrane</keyword>
<dbReference type="OrthoDB" id="9793824at2"/>
<keyword evidence="10" id="KW-1185">Reference proteome</keyword>
<evidence type="ECO:0000256" key="7">
    <source>
        <dbReference type="SAM" id="Phobius"/>
    </source>
</evidence>
<feature type="transmembrane region" description="Helical" evidence="7">
    <location>
        <begin position="80"/>
        <end position="102"/>
    </location>
</feature>
<protein>
    <submittedName>
        <fullName evidence="9">RDD family protein</fullName>
    </submittedName>
</protein>
<keyword evidence="4 7" id="KW-1133">Transmembrane helix</keyword>
<organism evidence="9 10">
    <name type="scientific">Mycolicibacterium hodleri</name>
    <dbReference type="NCBI Taxonomy" id="49897"/>
    <lineage>
        <taxon>Bacteria</taxon>
        <taxon>Bacillati</taxon>
        <taxon>Actinomycetota</taxon>
        <taxon>Actinomycetes</taxon>
        <taxon>Mycobacteriales</taxon>
        <taxon>Mycobacteriaceae</taxon>
        <taxon>Mycolicibacterium</taxon>
    </lineage>
</organism>
<evidence type="ECO:0000256" key="5">
    <source>
        <dbReference type="ARBA" id="ARBA00023136"/>
    </source>
</evidence>
<dbReference type="InterPro" id="IPR010432">
    <property type="entry name" value="RDD"/>
</dbReference>
<evidence type="ECO:0000313" key="10">
    <source>
        <dbReference type="Proteomes" id="UP000320095"/>
    </source>
</evidence>
<keyword evidence="5 7" id="KW-0472">Membrane</keyword>
<dbReference type="RefSeq" id="WP_140689271.1">
    <property type="nucleotide sequence ID" value="NZ_RCZG01000002.1"/>
</dbReference>
<feature type="region of interest" description="Disordered" evidence="6">
    <location>
        <begin position="1"/>
        <end position="63"/>
    </location>
</feature>